<organism evidence="2 3">
    <name type="scientific">Coprococcus hominis</name>
    <name type="common">ex Liu et al. 2022</name>
    <dbReference type="NCBI Taxonomy" id="2763039"/>
    <lineage>
        <taxon>Bacteria</taxon>
        <taxon>Bacillati</taxon>
        <taxon>Bacillota</taxon>
        <taxon>Clostridia</taxon>
        <taxon>Lachnospirales</taxon>
        <taxon>Lachnospiraceae</taxon>
        <taxon>Coprococcus</taxon>
    </lineage>
</organism>
<dbReference type="Proteomes" id="UP000615234">
    <property type="component" value="Unassembled WGS sequence"/>
</dbReference>
<dbReference type="GO" id="GO:0016740">
    <property type="term" value="F:transferase activity"/>
    <property type="evidence" value="ECO:0007669"/>
    <property type="project" value="UniProtKB-KW"/>
</dbReference>
<proteinExistence type="predicted"/>
<keyword evidence="2" id="KW-0808">Transferase</keyword>
<reference evidence="2 3" key="1">
    <citation type="submission" date="2020-08" db="EMBL/GenBank/DDBJ databases">
        <title>Genome public.</title>
        <authorList>
            <person name="Liu C."/>
            <person name="Sun Q."/>
        </authorList>
    </citation>
    <scope>NUCLEOTIDE SEQUENCE [LARGE SCALE GENOMIC DNA]</scope>
    <source>
        <strain evidence="2 3">NSJ-10</strain>
    </source>
</reference>
<comment type="caution">
    <text evidence="2">The sequence shown here is derived from an EMBL/GenBank/DDBJ whole genome shotgun (WGS) entry which is preliminary data.</text>
</comment>
<evidence type="ECO:0000313" key="2">
    <source>
        <dbReference type="EMBL" id="MBC5663527.1"/>
    </source>
</evidence>
<evidence type="ECO:0000259" key="1">
    <source>
        <dbReference type="Pfam" id="PF04230"/>
    </source>
</evidence>
<accession>A0A8I0AL00</accession>
<gene>
    <name evidence="2" type="ORF">H8S09_11700</name>
</gene>
<dbReference type="InterPro" id="IPR007345">
    <property type="entry name" value="Polysacch_pyruvyl_Trfase"/>
</dbReference>
<dbReference type="RefSeq" id="WP_117823417.1">
    <property type="nucleotide sequence ID" value="NZ_JACOOX010000006.1"/>
</dbReference>
<sequence>MVGVCIKYMHENYGGILQAYATVSYLENQNIEYELVRYTRKKTVTEALKDVPRLFNAVWFNSRFEGIQRKLSLKKHPEYAKNNEVRMKAFAGFKKWAFKDFSDEYIGYAALCEGGKKYSAVITGSDQLWSPAGLPTNYYNLMFVPDDTLKISIASSFGVKEIPWYQKKRTIQYLNRIEYISMRENRGSEIVKELTGRDVSTILDPVFFLSKNEWLERIPNKREINEPYIFAYFLGATQEYRNAVKKLAHDKGMKVVALRHMDQYVEEDENFGDFAPYDVSPERFLNLLRNAEYVCTDSFHGTAFSILNEKQFVVFNRYAENSSFSKNSRIDTLCVNFGLESRRYKNEMDLLDVVKDDIDYKAVGEKYKNLKLVTDQYLKTVLKEIRKRV</sequence>
<name>A0A8I0AL00_9FIRM</name>
<evidence type="ECO:0000313" key="3">
    <source>
        <dbReference type="Proteomes" id="UP000615234"/>
    </source>
</evidence>
<protein>
    <submittedName>
        <fullName evidence="2">Polysaccharide pyruvyl transferase family protein</fullName>
    </submittedName>
</protein>
<keyword evidence="3" id="KW-1185">Reference proteome</keyword>
<dbReference type="Pfam" id="PF04230">
    <property type="entry name" value="PS_pyruv_trans"/>
    <property type="match status" value="1"/>
</dbReference>
<feature type="domain" description="Polysaccharide pyruvyl transferase" evidence="1">
    <location>
        <begin position="12"/>
        <end position="316"/>
    </location>
</feature>
<dbReference type="AlphaFoldDB" id="A0A8I0AL00"/>
<dbReference type="EMBL" id="JACOOX010000006">
    <property type="protein sequence ID" value="MBC5663527.1"/>
    <property type="molecule type" value="Genomic_DNA"/>
</dbReference>